<dbReference type="EMBL" id="UGGV01000001">
    <property type="protein sequence ID" value="STO25883.1"/>
    <property type="molecule type" value="Genomic_DNA"/>
</dbReference>
<name>A0A377GMR2_9GAMM</name>
<dbReference type="RefSeq" id="WP_058466714.1">
    <property type="nucleotide sequence ID" value="NZ_CAAAIX010000001.1"/>
</dbReference>
<evidence type="ECO:0000313" key="1">
    <source>
        <dbReference type="EMBL" id="SIQ62940.1"/>
    </source>
</evidence>
<dbReference type="Proteomes" id="UP000186808">
    <property type="component" value="Unassembled WGS sequence"/>
</dbReference>
<evidence type="ECO:0000313" key="2">
    <source>
        <dbReference type="EMBL" id="STO25883.1"/>
    </source>
</evidence>
<evidence type="ECO:0000313" key="4">
    <source>
        <dbReference type="Proteomes" id="UP000254374"/>
    </source>
</evidence>
<keyword evidence="3" id="KW-1185">Reference proteome</keyword>
<dbReference type="Proteomes" id="UP000254374">
    <property type="component" value="Unassembled WGS sequence"/>
</dbReference>
<gene>
    <name evidence="2" type="ORF">NCTC11401_02725</name>
    <name evidence="1" type="ORF">SAMN05421777_10282</name>
</gene>
<dbReference type="AlphaFoldDB" id="A0A377GMR2"/>
<protein>
    <submittedName>
        <fullName evidence="2">Uncharacterized protein</fullName>
    </submittedName>
</protein>
<dbReference type="OrthoDB" id="9985712at2"/>
<proteinExistence type="predicted"/>
<organism evidence="2 4">
    <name type="scientific">Fluoribacter gormanii</name>
    <dbReference type="NCBI Taxonomy" id="464"/>
    <lineage>
        <taxon>Bacteria</taxon>
        <taxon>Pseudomonadati</taxon>
        <taxon>Pseudomonadota</taxon>
        <taxon>Gammaproteobacteria</taxon>
        <taxon>Legionellales</taxon>
        <taxon>Legionellaceae</taxon>
        <taxon>Fluoribacter</taxon>
    </lineage>
</organism>
<evidence type="ECO:0000313" key="3">
    <source>
        <dbReference type="Proteomes" id="UP000186808"/>
    </source>
</evidence>
<reference evidence="2 4" key="2">
    <citation type="submission" date="2018-06" db="EMBL/GenBank/DDBJ databases">
        <authorList>
            <consortium name="Pathogen Informatics"/>
            <person name="Doyle S."/>
        </authorList>
    </citation>
    <scope>NUCLEOTIDE SEQUENCE [LARGE SCALE GENOMIC DNA]</scope>
    <source>
        <strain evidence="2 4">NCTC11401</strain>
    </source>
</reference>
<reference evidence="1 3" key="1">
    <citation type="submission" date="2017-01" db="EMBL/GenBank/DDBJ databases">
        <authorList>
            <person name="Varghese N."/>
            <person name="Submissions S."/>
        </authorList>
    </citation>
    <scope>NUCLEOTIDE SEQUENCE [LARGE SCALE GENOMIC DNA]</scope>
    <source>
        <strain evidence="1 3">ATCC 33342</strain>
    </source>
</reference>
<dbReference type="EMBL" id="FTNL01000002">
    <property type="protein sequence ID" value="SIQ62940.1"/>
    <property type="molecule type" value="Genomic_DNA"/>
</dbReference>
<accession>A0A377GMR2</accession>
<sequence length="342" mass="38708">MYRFTREDKADMENKVQLLGYLNNVGADVKQVIITIGSGPTPSDSYAQNIVFDSESKHLIINIDICYPGDFPCGLLKVSVDPTRFNFKNEMDKVLENKNAVILYNDDLYYASPKDFHICKLNPQNSNQDDFNLLKSKCTDSYHVADEEELELIIRVTGRTQHVKAARVNTDDKKYLRMSFDSSVASIIKEPITDLLQNDVTVVISDFRSPFLAEDVRILVQPLLDYYRSPDSNEGNLILTQGYFDFYPLFWPTKEYLSTTNPKDSKDYSDAMHALRYKAVGSEALGNYFGKVEDAVCSMTVLLPGHDTGILFSYPAVGELRKAKVAEKPEAQDELHQTSMAL</sequence>